<dbReference type="Pfam" id="PF16561">
    <property type="entry name" value="AMPK1_CBM"/>
    <property type="match status" value="2"/>
</dbReference>
<dbReference type="PANTHER" id="PTHR10343:SF81">
    <property type="entry name" value="CRUCIFORM DNA-RECOGNIZING PROTEIN 1-RELATED"/>
    <property type="match status" value="1"/>
</dbReference>
<feature type="domain" description="AMP-activated protein kinase glycogen-binding" evidence="2">
    <location>
        <begin position="145"/>
        <end position="218"/>
    </location>
</feature>
<name>A0A1D8P7N4_9FLAO</name>
<dbReference type="GO" id="GO:0007165">
    <property type="term" value="P:signal transduction"/>
    <property type="evidence" value="ECO:0007669"/>
    <property type="project" value="TreeGrafter"/>
</dbReference>
<evidence type="ECO:0000256" key="1">
    <source>
        <dbReference type="ARBA" id="ARBA00038216"/>
    </source>
</evidence>
<dbReference type="CDD" id="cd02859">
    <property type="entry name" value="E_set_AMPKbeta_like_N"/>
    <property type="match status" value="2"/>
</dbReference>
<evidence type="ECO:0000313" key="4">
    <source>
        <dbReference type="Proteomes" id="UP000176050"/>
    </source>
</evidence>
<proteinExistence type="inferred from homology"/>
<dbReference type="InterPro" id="IPR050827">
    <property type="entry name" value="CRP1_MDG1_kinase"/>
</dbReference>
<comment type="similarity">
    <text evidence="1">Belongs to the CRP1/MDG1 family.</text>
</comment>
<gene>
    <name evidence="3" type="ORF">LPB138_07785</name>
</gene>
<reference evidence="3 4" key="1">
    <citation type="submission" date="2016-10" db="EMBL/GenBank/DDBJ databases">
        <title>Lutibacter sp. LPB0138, isolated from marine gastropod.</title>
        <authorList>
            <person name="Kim E."/>
            <person name="Yi H."/>
        </authorList>
    </citation>
    <scope>NUCLEOTIDE SEQUENCE [LARGE SCALE GENOMIC DNA]</scope>
    <source>
        <strain evidence="3 4">LPB0138</strain>
    </source>
</reference>
<accession>A0A1D8P7N4</accession>
<dbReference type="STRING" id="1850246.LPB138_07785"/>
<dbReference type="KEGG" id="lul:LPB138_07785"/>
<dbReference type="EMBL" id="CP017478">
    <property type="protein sequence ID" value="AOW20584.1"/>
    <property type="molecule type" value="Genomic_DNA"/>
</dbReference>
<dbReference type="SUPFAM" id="SSF81296">
    <property type="entry name" value="E set domains"/>
    <property type="match status" value="3"/>
</dbReference>
<dbReference type="InterPro" id="IPR014756">
    <property type="entry name" value="Ig_E-set"/>
</dbReference>
<evidence type="ECO:0000313" key="3">
    <source>
        <dbReference type="EMBL" id="AOW20584.1"/>
    </source>
</evidence>
<dbReference type="GO" id="GO:0031588">
    <property type="term" value="C:nucleotide-activated protein kinase complex"/>
    <property type="evidence" value="ECO:0007669"/>
    <property type="project" value="TreeGrafter"/>
</dbReference>
<protein>
    <recommendedName>
        <fullName evidence="2">AMP-activated protein kinase glycogen-binding domain-containing protein</fullName>
    </recommendedName>
</protein>
<dbReference type="GO" id="GO:0019901">
    <property type="term" value="F:protein kinase binding"/>
    <property type="evidence" value="ECO:0007669"/>
    <property type="project" value="TreeGrafter"/>
</dbReference>
<dbReference type="Proteomes" id="UP000176050">
    <property type="component" value="Chromosome"/>
</dbReference>
<sequence>MTYAQIIPADGYRIEGDKVIFSFDKRDYFKASVDDEGYTLDFADLDIEKVVVAGEFNNWSNKKWRMNKIDENRYELIKDLDDFDDQFTWEFKFVVNNLYWAEPSKEMMNTTPAIKNGRNLHVLNLKMYTAVPDKNGNATFKLKGHENADKVVLSGTFNRWDEQLFLMNKTIDGWELTLKLRPDIYEYKFIVDGNWIEDPDNPKKKRNEFHGWNSVLDIKVPVTFVLDGHTDAHKVILAGSFNDWNEHKLKMTKTATGWEATIVLSGGKHHYKFIVDGNWMEDPDNSVKEYDYSGNINSVKMVK</sequence>
<dbReference type="PANTHER" id="PTHR10343">
    <property type="entry name" value="5'-AMP-ACTIVATED PROTEIN KINASE , BETA SUBUNIT"/>
    <property type="match status" value="1"/>
</dbReference>
<evidence type="ECO:0000259" key="2">
    <source>
        <dbReference type="Pfam" id="PF16561"/>
    </source>
</evidence>
<keyword evidence="4" id="KW-1185">Reference proteome</keyword>
<dbReference type="InterPro" id="IPR032640">
    <property type="entry name" value="AMPK1_CBM"/>
</dbReference>
<dbReference type="Gene3D" id="2.60.40.10">
    <property type="entry name" value="Immunoglobulins"/>
    <property type="match status" value="3"/>
</dbReference>
<dbReference type="InterPro" id="IPR013783">
    <property type="entry name" value="Ig-like_fold"/>
</dbReference>
<dbReference type="GO" id="GO:0005737">
    <property type="term" value="C:cytoplasm"/>
    <property type="evidence" value="ECO:0007669"/>
    <property type="project" value="TreeGrafter"/>
</dbReference>
<dbReference type="AlphaFoldDB" id="A0A1D8P7N4"/>
<organism evidence="3 4">
    <name type="scientific">Urechidicola croceus</name>
    <dbReference type="NCBI Taxonomy" id="1850246"/>
    <lineage>
        <taxon>Bacteria</taxon>
        <taxon>Pseudomonadati</taxon>
        <taxon>Bacteroidota</taxon>
        <taxon>Flavobacteriia</taxon>
        <taxon>Flavobacteriales</taxon>
        <taxon>Flavobacteriaceae</taxon>
        <taxon>Urechidicola</taxon>
    </lineage>
</organism>
<feature type="domain" description="AMP-activated protein kinase glycogen-binding" evidence="2">
    <location>
        <begin position="229"/>
        <end position="301"/>
    </location>
</feature>